<keyword evidence="1" id="KW-0812">Transmembrane</keyword>
<sequence length="228" mass="26654">LMAINSFLRPTSPEQLTSLLDGAPSLQRRILSACFFAYVEYVFHSSAFIIFTTFYPALAIFMTVINDLSYRHNHMSSDDLRTAINKFRVYRQMQIQIMMLNRIYNYSIFPFCKILGICMVVYCTYAAIKMSGIESFALGFLGIFLVMMLLSTFSFLAEFHFRSTRVLKEWDQQTHWDGNDYVYIRACLRTFRPLVANMRGYYYVDREMVLTLASILVVNTTNFLLMDN</sequence>
<feature type="transmembrane region" description="Helical" evidence="1">
    <location>
        <begin position="41"/>
        <end position="65"/>
    </location>
</feature>
<gene>
    <name evidence="2" type="ORF">AFUS01_LOCUS14221</name>
</gene>
<reference evidence="2" key="1">
    <citation type="submission" date="2021-06" db="EMBL/GenBank/DDBJ databases">
        <authorList>
            <person name="Hodson N. C."/>
            <person name="Mongue J. A."/>
            <person name="Jaron S. K."/>
        </authorList>
    </citation>
    <scope>NUCLEOTIDE SEQUENCE</scope>
</reference>
<protein>
    <submittedName>
        <fullName evidence="2">Uncharacterized protein</fullName>
    </submittedName>
</protein>
<name>A0A8J2P5L6_9HEXA</name>
<dbReference type="AlphaFoldDB" id="A0A8J2P5L6"/>
<keyword evidence="1" id="KW-1133">Transmembrane helix</keyword>
<accession>A0A8J2P5L6</accession>
<organism evidence="2 3">
    <name type="scientific">Allacma fusca</name>
    <dbReference type="NCBI Taxonomy" id="39272"/>
    <lineage>
        <taxon>Eukaryota</taxon>
        <taxon>Metazoa</taxon>
        <taxon>Ecdysozoa</taxon>
        <taxon>Arthropoda</taxon>
        <taxon>Hexapoda</taxon>
        <taxon>Collembola</taxon>
        <taxon>Symphypleona</taxon>
        <taxon>Sminthuridae</taxon>
        <taxon>Allacma</taxon>
    </lineage>
</organism>
<proteinExistence type="predicted"/>
<evidence type="ECO:0000313" key="2">
    <source>
        <dbReference type="EMBL" id="CAG7725255.1"/>
    </source>
</evidence>
<dbReference type="EMBL" id="CAJVCH010119391">
    <property type="protein sequence ID" value="CAG7725255.1"/>
    <property type="molecule type" value="Genomic_DNA"/>
</dbReference>
<feature type="transmembrane region" description="Helical" evidence="1">
    <location>
        <begin position="208"/>
        <end position="226"/>
    </location>
</feature>
<feature type="transmembrane region" description="Helical" evidence="1">
    <location>
        <begin position="103"/>
        <end position="128"/>
    </location>
</feature>
<keyword evidence="3" id="KW-1185">Reference proteome</keyword>
<feature type="transmembrane region" description="Helical" evidence="1">
    <location>
        <begin position="140"/>
        <end position="159"/>
    </location>
</feature>
<evidence type="ECO:0000313" key="3">
    <source>
        <dbReference type="Proteomes" id="UP000708208"/>
    </source>
</evidence>
<evidence type="ECO:0000256" key="1">
    <source>
        <dbReference type="SAM" id="Phobius"/>
    </source>
</evidence>
<feature type="non-terminal residue" evidence="2">
    <location>
        <position position="1"/>
    </location>
</feature>
<keyword evidence="1" id="KW-0472">Membrane</keyword>
<dbReference type="Proteomes" id="UP000708208">
    <property type="component" value="Unassembled WGS sequence"/>
</dbReference>
<comment type="caution">
    <text evidence="2">The sequence shown here is derived from an EMBL/GenBank/DDBJ whole genome shotgun (WGS) entry which is preliminary data.</text>
</comment>